<dbReference type="EMBL" id="KE525298">
    <property type="protein sequence ID" value="KFB45081.1"/>
    <property type="molecule type" value="Genomic_DNA"/>
</dbReference>
<feature type="region of interest" description="Disordered" evidence="1">
    <location>
        <begin position="1"/>
        <end position="24"/>
    </location>
</feature>
<sequence length="91" mass="9971">MDRPLFCVSQPASPLSKGTPPSLTTSRAPFLPSLGCLLVNYDDDASRGSLVPKIVGGRRWDLCNNCVSDMAYRRTPTRFEECGVVVLLLLK</sequence>
<dbReference type="VEuPathDB" id="VectorBase:ASIC012999"/>
<gene>
    <name evidence="2" type="ORF">ZHAS_00012999</name>
</gene>
<name>A0A084W4D7_ANOSI</name>
<keyword evidence="4" id="KW-1185">Reference proteome</keyword>
<evidence type="ECO:0000313" key="2">
    <source>
        <dbReference type="EMBL" id="KFB45081.1"/>
    </source>
</evidence>
<evidence type="ECO:0000313" key="4">
    <source>
        <dbReference type="Proteomes" id="UP000030765"/>
    </source>
</evidence>
<reference evidence="2 4" key="1">
    <citation type="journal article" date="2014" name="BMC Genomics">
        <title>Genome sequence of Anopheles sinensis provides insight into genetics basis of mosquito competence for malaria parasites.</title>
        <authorList>
            <person name="Zhou D."/>
            <person name="Zhang D."/>
            <person name="Ding G."/>
            <person name="Shi L."/>
            <person name="Hou Q."/>
            <person name="Ye Y."/>
            <person name="Xu Y."/>
            <person name="Zhou H."/>
            <person name="Xiong C."/>
            <person name="Li S."/>
            <person name="Yu J."/>
            <person name="Hong S."/>
            <person name="Yu X."/>
            <person name="Zou P."/>
            <person name="Chen C."/>
            <person name="Chang X."/>
            <person name="Wang W."/>
            <person name="Lv Y."/>
            <person name="Sun Y."/>
            <person name="Ma L."/>
            <person name="Shen B."/>
            <person name="Zhu C."/>
        </authorList>
    </citation>
    <scope>NUCLEOTIDE SEQUENCE [LARGE SCALE GENOMIC DNA]</scope>
</reference>
<organism evidence="2">
    <name type="scientific">Anopheles sinensis</name>
    <name type="common">Mosquito</name>
    <dbReference type="NCBI Taxonomy" id="74873"/>
    <lineage>
        <taxon>Eukaryota</taxon>
        <taxon>Metazoa</taxon>
        <taxon>Ecdysozoa</taxon>
        <taxon>Arthropoda</taxon>
        <taxon>Hexapoda</taxon>
        <taxon>Insecta</taxon>
        <taxon>Pterygota</taxon>
        <taxon>Neoptera</taxon>
        <taxon>Endopterygota</taxon>
        <taxon>Diptera</taxon>
        <taxon>Nematocera</taxon>
        <taxon>Culicoidea</taxon>
        <taxon>Culicidae</taxon>
        <taxon>Anophelinae</taxon>
        <taxon>Anopheles</taxon>
    </lineage>
</organism>
<dbReference type="AlphaFoldDB" id="A0A084W4D7"/>
<reference evidence="3" key="2">
    <citation type="submission" date="2020-05" db="UniProtKB">
        <authorList>
            <consortium name="EnsemblMetazoa"/>
        </authorList>
    </citation>
    <scope>IDENTIFICATION</scope>
</reference>
<dbReference type="EnsemblMetazoa" id="ASIC012999-RA">
    <property type="protein sequence ID" value="ASIC012999-PA"/>
    <property type="gene ID" value="ASIC012999"/>
</dbReference>
<protein>
    <submittedName>
        <fullName evidence="2 3">Acyl-CoA dehydrogenase domain-containing protein</fullName>
    </submittedName>
</protein>
<dbReference type="EMBL" id="ATLV01020326">
    <property type="status" value="NOT_ANNOTATED_CDS"/>
    <property type="molecule type" value="Genomic_DNA"/>
</dbReference>
<accession>A0A084W4D7</accession>
<evidence type="ECO:0000313" key="3">
    <source>
        <dbReference type="EnsemblMetazoa" id="ASIC012999-PA"/>
    </source>
</evidence>
<evidence type="ECO:0000256" key="1">
    <source>
        <dbReference type="SAM" id="MobiDB-lite"/>
    </source>
</evidence>
<proteinExistence type="predicted"/>
<dbReference type="Proteomes" id="UP000030765">
    <property type="component" value="Unassembled WGS sequence"/>
</dbReference>